<dbReference type="Gene3D" id="3.90.730.10">
    <property type="entry name" value="Ribonuclease T2-like"/>
    <property type="match status" value="1"/>
</dbReference>
<evidence type="ECO:0000256" key="2">
    <source>
        <dbReference type="RuleBase" id="RU004328"/>
    </source>
</evidence>
<dbReference type="EMBL" id="CP032664">
    <property type="protein sequence ID" value="QQO81855.1"/>
    <property type="molecule type" value="Genomic_DNA"/>
</dbReference>
<dbReference type="InterPro" id="IPR033130">
    <property type="entry name" value="RNase_T2_His_AS_2"/>
</dbReference>
<evidence type="ECO:0000313" key="3">
    <source>
        <dbReference type="EMBL" id="QQO81855.1"/>
    </source>
</evidence>
<gene>
    <name evidence="3" type="ORF">D7032_00460</name>
</gene>
<dbReference type="InterPro" id="IPR018188">
    <property type="entry name" value="RNase_T2_His_AS_1"/>
</dbReference>
<reference evidence="3" key="1">
    <citation type="submission" date="2018-09" db="EMBL/GenBank/DDBJ databases">
        <title>Genome sequencing and analysis.</title>
        <authorList>
            <person name="Huang Y.-T."/>
        </authorList>
    </citation>
    <scope>NUCLEOTIDE SEQUENCE</scope>
    <source>
        <strain evidence="3">HIDE</strain>
    </source>
</reference>
<comment type="similarity">
    <text evidence="1 2">Belongs to the RNase T2 family.</text>
</comment>
<dbReference type="AlphaFoldDB" id="A0A7T8E8P6"/>
<dbReference type="PANTHER" id="PTHR11240">
    <property type="entry name" value="RIBONUCLEASE T2"/>
    <property type="match status" value="1"/>
</dbReference>
<dbReference type="PANTHER" id="PTHR11240:SF22">
    <property type="entry name" value="RIBONUCLEASE T2"/>
    <property type="match status" value="1"/>
</dbReference>
<name>A0A7T8E8P6_9GAMM</name>
<dbReference type="GO" id="GO:0033897">
    <property type="term" value="F:ribonuclease T2 activity"/>
    <property type="evidence" value="ECO:0007669"/>
    <property type="project" value="InterPro"/>
</dbReference>
<proteinExistence type="inferred from homology"/>
<dbReference type="GO" id="GO:0003723">
    <property type="term" value="F:RNA binding"/>
    <property type="evidence" value="ECO:0007669"/>
    <property type="project" value="InterPro"/>
</dbReference>
<evidence type="ECO:0000256" key="1">
    <source>
        <dbReference type="ARBA" id="ARBA00007469"/>
    </source>
</evidence>
<dbReference type="PROSITE" id="PS00531">
    <property type="entry name" value="RNASE_T2_2"/>
    <property type="match status" value="1"/>
</dbReference>
<dbReference type="InterPro" id="IPR036430">
    <property type="entry name" value="RNase_T2-like_sf"/>
</dbReference>
<dbReference type="SUPFAM" id="SSF55895">
    <property type="entry name" value="Ribonuclease Rh-like"/>
    <property type="match status" value="1"/>
</dbReference>
<protein>
    <submittedName>
        <fullName evidence="3">Ribonuclease T</fullName>
    </submittedName>
</protein>
<dbReference type="Pfam" id="PF00445">
    <property type="entry name" value="Ribonuclease_T2"/>
    <property type="match status" value="1"/>
</dbReference>
<accession>A0A7T8E8P6</accession>
<dbReference type="PROSITE" id="PS00530">
    <property type="entry name" value="RNASE_T2_1"/>
    <property type="match status" value="1"/>
</dbReference>
<dbReference type="GO" id="GO:0006401">
    <property type="term" value="P:RNA catabolic process"/>
    <property type="evidence" value="ECO:0007669"/>
    <property type="project" value="TreeGrafter"/>
</dbReference>
<sequence>MSHGKTKIRMMTVSPKRNLMTRLLILLLWLLPVGIMAAPFSGELLIDKACPLFQSKNKGTNPGQLYSSPGQRLVIVERLGQDSPSWFRVKTSAVQSPLRWIAADCGQLQTGALPTEPQTKNACNLADKYDSHLLALSWQNAFCESRGSSKAECRSQSADRFDASHFSLHGLWPNKRSCGISYGYCGKVKHKPDNFCDYPAIELSEALSQRLGRVMPSHAYGSCLERHEWWKHGSCRDESAEAYFSLALRLTTEVNQATPLLNLLQQNIGAKIATASLRQAFQQSFGPESNHKLSLKCHQGMLTEIQLSLPAKIDNSNLKALLEQAPRIAPGNCGNYMLIDAAN</sequence>
<dbReference type="InterPro" id="IPR001568">
    <property type="entry name" value="RNase_T2-like"/>
</dbReference>
<organism evidence="3">
    <name type="scientific">Shewanella algae</name>
    <dbReference type="NCBI Taxonomy" id="38313"/>
    <lineage>
        <taxon>Bacteria</taxon>
        <taxon>Pseudomonadati</taxon>
        <taxon>Pseudomonadota</taxon>
        <taxon>Gammaproteobacteria</taxon>
        <taxon>Alteromonadales</taxon>
        <taxon>Shewanellaceae</taxon>
        <taxon>Shewanella</taxon>
    </lineage>
</organism>